<proteinExistence type="predicted"/>
<evidence type="ECO:0000256" key="2">
    <source>
        <dbReference type="ARBA" id="ARBA00022729"/>
    </source>
</evidence>
<keyword evidence="6" id="KW-1185">Reference proteome</keyword>
<sequence>MNARKILSFHYQQCHQFAMFNLKFLTVSFLVAIVSTQQQQPSGQPEVEILTEKYDVSLDGYNFVYKTSDGVSRQEEAHLITVGENQGIGVKGSYSYTAPDGQQYEVSFTADDKGYKPTIRVVGAQ</sequence>
<dbReference type="InterPro" id="IPR031311">
    <property type="entry name" value="CHIT_BIND_RR_consensus"/>
</dbReference>
<evidence type="ECO:0000256" key="3">
    <source>
        <dbReference type="PROSITE-ProRule" id="PRU00497"/>
    </source>
</evidence>
<name>A0ABN8LDH2_CHISP</name>
<evidence type="ECO:0000313" key="6">
    <source>
        <dbReference type="Proteomes" id="UP001153292"/>
    </source>
</evidence>
<dbReference type="PANTHER" id="PTHR10380">
    <property type="entry name" value="CUTICLE PROTEIN"/>
    <property type="match status" value="1"/>
</dbReference>
<evidence type="ECO:0000256" key="1">
    <source>
        <dbReference type="ARBA" id="ARBA00022460"/>
    </source>
</evidence>
<feature type="chain" id="PRO_5047357415" evidence="4">
    <location>
        <begin position="37"/>
        <end position="125"/>
    </location>
</feature>
<gene>
    <name evidence="5" type="ORF">CHILSU_LOCUS11132</name>
</gene>
<dbReference type="InterPro" id="IPR000618">
    <property type="entry name" value="Insect_cuticle"/>
</dbReference>
<organism evidence="5 6">
    <name type="scientific">Chilo suppressalis</name>
    <name type="common">Asiatic rice borer moth</name>
    <dbReference type="NCBI Taxonomy" id="168631"/>
    <lineage>
        <taxon>Eukaryota</taxon>
        <taxon>Metazoa</taxon>
        <taxon>Ecdysozoa</taxon>
        <taxon>Arthropoda</taxon>
        <taxon>Hexapoda</taxon>
        <taxon>Insecta</taxon>
        <taxon>Pterygota</taxon>
        <taxon>Neoptera</taxon>
        <taxon>Endopterygota</taxon>
        <taxon>Lepidoptera</taxon>
        <taxon>Glossata</taxon>
        <taxon>Ditrysia</taxon>
        <taxon>Pyraloidea</taxon>
        <taxon>Crambidae</taxon>
        <taxon>Crambinae</taxon>
        <taxon>Chilo</taxon>
    </lineage>
</organism>
<feature type="signal peptide" evidence="4">
    <location>
        <begin position="1"/>
        <end position="36"/>
    </location>
</feature>
<dbReference type="PANTHER" id="PTHR10380:SF173">
    <property type="entry name" value="CUTICULAR PROTEIN 47EF, ISOFORM C-RELATED"/>
    <property type="match status" value="1"/>
</dbReference>
<keyword evidence="1 3" id="KW-0193">Cuticle</keyword>
<keyword evidence="2 4" id="KW-0732">Signal</keyword>
<protein>
    <submittedName>
        <fullName evidence="5">Uncharacterized protein</fullName>
    </submittedName>
</protein>
<reference evidence="5" key="1">
    <citation type="submission" date="2021-12" db="EMBL/GenBank/DDBJ databases">
        <authorList>
            <person name="King R."/>
        </authorList>
    </citation>
    <scope>NUCLEOTIDE SEQUENCE</scope>
</reference>
<dbReference type="PROSITE" id="PS00233">
    <property type="entry name" value="CHIT_BIND_RR_1"/>
    <property type="match status" value="1"/>
</dbReference>
<accession>A0ABN8LDH2</accession>
<dbReference type="PROSITE" id="PS51155">
    <property type="entry name" value="CHIT_BIND_RR_2"/>
    <property type="match status" value="1"/>
</dbReference>
<dbReference type="Proteomes" id="UP001153292">
    <property type="component" value="Chromosome 9"/>
</dbReference>
<dbReference type="Pfam" id="PF00379">
    <property type="entry name" value="Chitin_bind_4"/>
    <property type="match status" value="1"/>
</dbReference>
<evidence type="ECO:0000313" key="5">
    <source>
        <dbReference type="EMBL" id="CAH2992157.1"/>
    </source>
</evidence>
<dbReference type="InterPro" id="IPR050468">
    <property type="entry name" value="Cuticle_Struct_Prot"/>
</dbReference>
<dbReference type="PRINTS" id="PR00947">
    <property type="entry name" value="CUTICLE"/>
</dbReference>
<evidence type="ECO:0000256" key="4">
    <source>
        <dbReference type="SAM" id="SignalP"/>
    </source>
</evidence>
<dbReference type="EMBL" id="OU963902">
    <property type="protein sequence ID" value="CAH2992157.1"/>
    <property type="molecule type" value="Genomic_DNA"/>
</dbReference>